<reference evidence="1" key="1">
    <citation type="journal article" date="2005" name="PLoS Biol.">
        <title>The genomes of Oryza sativa: a history of duplications.</title>
        <authorList>
            <person name="Yu J."/>
            <person name="Wang J."/>
            <person name="Lin W."/>
            <person name="Li S."/>
            <person name="Li H."/>
            <person name="Zhou J."/>
            <person name="Ni P."/>
            <person name="Dong W."/>
            <person name="Hu S."/>
            <person name="Zeng C."/>
            <person name="Zhang J."/>
            <person name="Zhang Y."/>
            <person name="Li R."/>
            <person name="Xu Z."/>
            <person name="Li S."/>
            <person name="Li X."/>
            <person name="Zheng H."/>
            <person name="Cong L."/>
            <person name="Lin L."/>
            <person name="Yin J."/>
            <person name="Geng J."/>
            <person name="Li G."/>
            <person name="Shi J."/>
            <person name="Liu J."/>
            <person name="Lv H."/>
            <person name="Li J."/>
            <person name="Wang J."/>
            <person name="Deng Y."/>
            <person name="Ran L."/>
            <person name="Shi X."/>
            <person name="Wang X."/>
            <person name="Wu Q."/>
            <person name="Li C."/>
            <person name="Ren X."/>
            <person name="Wang J."/>
            <person name="Wang X."/>
            <person name="Li D."/>
            <person name="Liu D."/>
            <person name="Zhang X."/>
            <person name="Ji Z."/>
            <person name="Zhao W."/>
            <person name="Sun Y."/>
            <person name="Zhang Z."/>
            <person name="Bao J."/>
            <person name="Han Y."/>
            <person name="Dong L."/>
            <person name="Ji J."/>
            <person name="Chen P."/>
            <person name="Wu S."/>
            <person name="Liu J."/>
            <person name="Xiao Y."/>
            <person name="Bu D."/>
            <person name="Tan J."/>
            <person name="Yang L."/>
            <person name="Ye C."/>
            <person name="Zhang J."/>
            <person name="Xu J."/>
            <person name="Zhou Y."/>
            <person name="Yu Y."/>
            <person name="Zhang B."/>
            <person name="Zhuang S."/>
            <person name="Wei H."/>
            <person name="Liu B."/>
            <person name="Lei M."/>
            <person name="Yu H."/>
            <person name="Li Y."/>
            <person name="Xu H."/>
            <person name="Wei S."/>
            <person name="He X."/>
            <person name="Fang L."/>
            <person name="Zhang Z."/>
            <person name="Zhang Y."/>
            <person name="Huang X."/>
            <person name="Su Z."/>
            <person name="Tong W."/>
            <person name="Li J."/>
            <person name="Tong Z."/>
            <person name="Li S."/>
            <person name="Ye J."/>
            <person name="Wang L."/>
            <person name="Fang L."/>
            <person name="Lei T."/>
            <person name="Chen C."/>
            <person name="Chen H."/>
            <person name="Xu Z."/>
            <person name="Li H."/>
            <person name="Huang H."/>
            <person name="Zhang F."/>
            <person name="Xu H."/>
            <person name="Li N."/>
            <person name="Zhao C."/>
            <person name="Li S."/>
            <person name="Dong L."/>
            <person name="Huang Y."/>
            <person name="Li L."/>
            <person name="Xi Y."/>
            <person name="Qi Q."/>
            <person name="Li W."/>
            <person name="Zhang B."/>
            <person name="Hu W."/>
            <person name="Zhang Y."/>
            <person name="Tian X."/>
            <person name="Jiao Y."/>
            <person name="Liang X."/>
            <person name="Jin J."/>
            <person name="Gao L."/>
            <person name="Zheng W."/>
            <person name="Hao B."/>
            <person name="Liu S."/>
            <person name="Wang W."/>
            <person name="Yuan L."/>
            <person name="Cao M."/>
            <person name="McDermott J."/>
            <person name="Samudrala R."/>
            <person name="Wang J."/>
            <person name="Wong G.K."/>
            <person name="Yang H."/>
        </authorList>
    </citation>
    <scope>NUCLEOTIDE SEQUENCE [LARGE SCALE GENOMIC DNA]</scope>
</reference>
<protein>
    <submittedName>
        <fullName evidence="1">Uncharacterized protein</fullName>
    </submittedName>
</protein>
<dbReference type="EMBL" id="CM000138">
    <property type="protein sequence ID" value="EEE54450.1"/>
    <property type="molecule type" value="Genomic_DNA"/>
</dbReference>
<gene>
    <name evidence="1" type="ORF">OsJ_01539</name>
</gene>
<name>B9EW45_ORYSJ</name>
<accession>B9EW45</accession>
<organism evidence="1">
    <name type="scientific">Oryza sativa subsp. japonica</name>
    <name type="common">Rice</name>
    <dbReference type="NCBI Taxonomy" id="39947"/>
    <lineage>
        <taxon>Eukaryota</taxon>
        <taxon>Viridiplantae</taxon>
        <taxon>Streptophyta</taxon>
        <taxon>Embryophyta</taxon>
        <taxon>Tracheophyta</taxon>
        <taxon>Spermatophyta</taxon>
        <taxon>Magnoliopsida</taxon>
        <taxon>Liliopsida</taxon>
        <taxon>Poales</taxon>
        <taxon>Poaceae</taxon>
        <taxon>BOP clade</taxon>
        <taxon>Oryzoideae</taxon>
        <taxon>Oryzeae</taxon>
        <taxon>Oryzinae</taxon>
        <taxon>Oryza</taxon>
        <taxon>Oryza sativa</taxon>
    </lineage>
</organism>
<evidence type="ECO:0000313" key="1">
    <source>
        <dbReference type="EMBL" id="EEE54450.1"/>
    </source>
</evidence>
<proteinExistence type="predicted"/>
<dbReference type="AlphaFoldDB" id="B9EW45"/>
<reference evidence="1" key="2">
    <citation type="submission" date="2008-12" db="EMBL/GenBank/DDBJ databases">
        <title>Improved gene annotation of the rice (Oryza sativa) genomes.</title>
        <authorList>
            <person name="Wang J."/>
            <person name="Li R."/>
            <person name="Fan W."/>
            <person name="Huang Q."/>
            <person name="Zhang J."/>
            <person name="Zhou Y."/>
            <person name="Hu Y."/>
            <person name="Zi S."/>
            <person name="Li J."/>
            <person name="Ni P."/>
            <person name="Zheng H."/>
            <person name="Zhang Y."/>
            <person name="Zhao M."/>
            <person name="Hao Q."/>
            <person name="McDermott J."/>
            <person name="Samudrala R."/>
            <person name="Kristiansen K."/>
            <person name="Wong G.K.-S."/>
        </authorList>
    </citation>
    <scope>NUCLEOTIDE SEQUENCE</scope>
</reference>
<dbReference type="Proteomes" id="UP000007752">
    <property type="component" value="Chromosome 1"/>
</dbReference>
<sequence>MAKGHSPSPMRLPARCLSKKVVRNAPQRRTTRLAKGTGAAEKLASDSPVTVITSLVVCTEALAYYVSACDETLPSSFLHAPSSPPSPPYR</sequence>